<dbReference type="InterPro" id="IPR000594">
    <property type="entry name" value="ThiF_NAD_FAD-bd"/>
</dbReference>
<dbReference type="GO" id="GO:0008641">
    <property type="term" value="F:ubiquitin-like modifier activating enzyme activity"/>
    <property type="evidence" value="ECO:0007669"/>
    <property type="project" value="InterPro"/>
</dbReference>
<protein>
    <submittedName>
        <fullName evidence="2">Thiamine biosynthesis protein ThiF</fullName>
    </submittedName>
</protein>
<evidence type="ECO:0000313" key="2">
    <source>
        <dbReference type="EMBL" id="PSR32630.1"/>
    </source>
</evidence>
<comment type="caution">
    <text evidence="2">The sequence shown here is derived from an EMBL/GenBank/DDBJ whole genome shotgun (WGS) entry which is preliminary data.</text>
</comment>
<dbReference type="PANTHER" id="PTHR43267">
    <property type="entry name" value="TRNA THREONYLCARBAMOYLADENOSINE DEHYDRATASE"/>
    <property type="match status" value="1"/>
</dbReference>
<name>A0A2T2XDS0_9FIRM</name>
<dbReference type="GO" id="GO:0061504">
    <property type="term" value="P:cyclic threonylcarbamoyladenosine biosynthetic process"/>
    <property type="evidence" value="ECO:0007669"/>
    <property type="project" value="TreeGrafter"/>
</dbReference>
<organism evidence="2 3">
    <name type="scientific">Sulfobacillus benefaciens</name>
    <dbReference type="NCBI Taxonomy" id="453960"/>
    <lineage>
        <taxon>Bacteria</taxon>
        <taxon>Bacillati</taxon>
        <taxon>Bacillota</taxon>
        <taxon>Clostridia</taxon>
        <taxon>Eubacteriales</taxon>
        <taxon>Clostridiales Family XVII. Incertae Sedis</taxon>
        <taxon>Sulfobacillus</taxon>
    </lineage>
</organism>
<dbReference type="PANTHER" id="PTHR43267:SF1">
    <property type="entry name" value="TRNA THREONYLCARBAMOYLADENOSINE DEHYDRATASE"/>
    <property type="match status" value="1"/>
</dbReference>
<dbReference type="Gene3D" id="3.40.50.720">
    <property type="entry name" value="NAD(P)-binding Rossmann-like Domain"/>
    <property type="match status" value="1"/>
</dbReference>
<dbReference type="Proteomes" id="UP000242972">
    <property type="component" value="Unassembled WGS sequence"/>
</dbReference>
<accession>A0A2T2XDS0</accession>
<dbReference type="AlphaFoldDB" id="A0A2T2XDS0"/>
<dbReference type="InterPro" id="IPR035985">
    <property type="entry name" value="Ubiquitin-activating_enz"/>
</dbReference>
<dbReference type="GO" id="GO:0061503">
    <property type="term" value="F:tRNA threonylcarbamoyladenosine dehydratase"/>
    <property type="evidence" value="ECO:0007669"/>
    <property type="project" value="TreeGrafter"/>
</dbReference>
<dbReference type="EMBL" id="PXYW01000034">
    <property type="protein sequence ID" value="PSR32630.1"/>
    <property type="molecule type" value="Genomic_DNA"/>
</dbReference>
<evidence type="ECO:0000313" key="3">
    <source>
        <dbReference type="Proteomes" id="UP000242972"/>
    </source>
</evidence>
<dbReference type="SUPFAM" id="SSF69572">
    <property type="entry name" value="Activating enzymes of the ubiquitin-like proteins"/>
    <property type="match status" value="1"/>
</dbReference>
<evidence type="ECO:0000259" key="1">
    <source>
        <dbReference type="Pfam" id="PF00899"/>
    </source>
</evidence>
<gene>
    <name evidence="2" type="ORF">C7B46_13505</name>
</gene>
<reference evidence="2 3" key="1">
    <citation type="journal article" date="2014" name="BMC Genomics">
        <title>Comparison of environmental and isolate Sulfobacillus genomes reveals diverse carbon, sulfur, nitrogen, and hydrogen metabolisms.</title>
        <authorList>
            <person name="Justice N.B."/>
            <person name="Norman A."/>
            <person name="Brown C.T."/>
            <person name="Singh A."/>
            <person name="Thomas B.C."/>
            <person name="Banfield J.F."/>
        </authorList>
    </citation>
    <scope>NUCLEOTIDE SEQUENCE [LARGE SCALE GENOMIC DNA]</scope>
    <source>
        <strain evidence="2">AMDSBA4</strain>
    </source>
</reference>
<sequence>MYHVAVVGAGAIGNPVAFGLSQHWAIGRVTIIDADRVVLSNLARQPWFQTGDIGAYKAPLLVERVGGHQSVIKWQAITEMLREDNAGSLLADADLVIDATDNWETRLTIQDWARKWQRPWIFNSAVRLEGMSLGLIPGGPCLRCWFGTSQTEGPQCFEAGVLGSVTLAVAGQALTLFDQWVRNPRQPSGLWLVDGIEGKFRVISPKAMRCVHYGNG</sequence>
<dbReference type="Pfam" id="PF00899">
    <property type="entry name" value="ThiF"/>
    <property type="match status" value="1"/>
</dbReference>
<dbReference type="InterPro" id="IPR045886">
    <property type="entry name" value="ThiF/MoeB/HesA"/>
</dbReference>
<proteinExistence type="predicted"/>
<feature type="domain" description="THIF-type NAD/FAD binding fold" evidence="1">
    <location>
        <begin position="3"/>
        <end position="205"/>
    </location>
</feature>